<dbReference type="EMBL" id="KK114477">
    <property type="protein sequence ID" value="KFM62527.1"/>
    <property type="molecule type" value="Genomic_DNA"/>
</dbReference>
<accession>A0A087TBN8</accession>
<dbReference type="OrthoDB" id="413649at2759"/>
<dbReference type="Proteomes" id="UP000054359">
    <property type="component" value="Unassembled WGS sequence"/>
</dbReference>
<reference evidence="1 2" key="1">
    <citation type="submission" date="2013-11" db="EMBL/GenBank/DDBJ databases">
        <title>Genome sequencing of Stegodyphus mimosarum.</title>
        <authorList>
            <person name="Bechsgaard J."/>
        </authorList>
    </citation>
    <scope>NUCLEOTIDE SEQUENCE [LARGE SCALE GENOMIC DNA]</scope>
</reference>
<protein>
    <submittedName>
        <fullName evidence="1">Structural maintenance of chromosomes protein 1A</fullName>
    </submittedName>
</protein>
<evidence type="ECO:0000313" key="1">
    <source>
        <dbReference type="EMBL" id="KFM62527.1"/>
    </source>
</evidence>
<gene>
    <name evidence="1" type="ORF">X975_23080</name>
</gene>
<proteinExistence type="predicted"/>
<keyword evidence="2" id="KW-1185">Reference proteome</keyword>
<organism evidence="1 2">
    <name type="scientific">Stegodyphus mimosarum</name>
    <name type="common">African social velvet spider</name>
    <dbReference type="NCBI Taxonomy" id="407821"/>
    <lineage>
        <taxon>Eukaryota</taxon>
        <taxon>Metazoa</taxon>
        <taxon>Ecdysozoa</taxon>
        <taxon>Arthropoda</taxon>
        <taxon>Chelicerata</taxon>
        <taxon>Arachnida</taxon>
        <taxon>Araneae</taxon>
        <taxon>Araneomorphae</taxon>
        <taxon>Entelegynae</taxon>
        <taxon>Eresoidea</taxon>
        <taxon>Eresidae</taxon>
        <taxon>Stegodyphus</taxon>
    </lineage>
</organism>
<feature type="non-terminal residue" evidence="1">
    <location>
        <position position="34"/>
    </location>
</feature>
<evidence type="ECO:0000313" key="2">
    <source>
        <dbReference type="Proteomes" id="UP000054359"/>
    </source>
</evidence>
<dbReference type="STRING" id="407821.A0A087TBN8"/>
<dbReference type="AlphaFoldDB" id="A0A087TBN8"/>
<dbReference type="Gene3D" id="3.40.50.300">
    <property type="entry name" value="P-loop containing nucleotide triphosphate hydrolases"/>
    <property type="match status" value="1"/>
</dbReference>
<sequence length="34" mass="3849">MGYLKCIEVENFKSYRGKQEIGCLKPFTAIIGPN</sequence>
<dbReference type="InterPro" id="IPR027417">
    <property type="entry name" value="P-loop_NTPase"/>
</dbReference>
<name>A0A087TBN8_STEMI</name>